<name>A0A1S7LIX1_MAGMO</name>
<dbReference type="EMBL" id="LO017727">
    <property type="protein sequence ID" value="CRH05801.1"/>
    <property type="molecule type" value="Genomic_DNA"/>
</dbReference>
<gene>
    <name evidence="2" type="ORF">MAGMO_1617</name>
</gene>
<dbReference type="Gene3D" id="3.40.50.620">
    <property type="entry name" value="HUPs"/>
    <property type="match status" value="1"/>
</dbReference>
<dbReference type="AlphaFoldDB" id="A0A1S7LIX1"/>
<accession>A0A1S7LIX1</accession>
<evidence type="ECO:0000259" key="1">
    <source>
        <dbReference type="Pfam" id="PF01747"/>
    </source>
</evidence>
<keyword evidence="2" id="KW-0548">Nucleotidyltransferase</keyword>
<organism evidence="2">
    <name type="scientific">Magnetococcus massalia (strain MO-1)</name>
    <dbReference type="NCBI Taxonomy" id="451514"/>
    <lineage>
        <taxon>Bacteria</taxon>
        <taxon>Pseudomonadati</taxon>
        <taxon>Pseudomonadota</taxon>
        <taxon>Magnetococcia</taxon>
        <taxon>Magnetococcales</taxon>
        <taxon>Magnetococcaceae</taxon>
        <taxon>Magnetococcus</taxon>
    </lineage>
</organism>
<feature type="domain" description="Sulphate adenylyltransferase catalytic" evidence="1">
    <location>
        <begin position="2"/>
        <end position="33"/>
    </location>
</feature>
<keyword evidence="2" id="KW-0808">Transferase</keyword>
<dbReference type="InterPro" id="IPR014729">
    <property type="entry name" value="Rossmann-like_a/b/a_fold"/>
</dbReference>
<proteinExistence type="predicted"/>
<evidence type="ECO:0000313" key="2">
    <source>
        <dbReference type="EMBL" id="CRH05801.1"/>
    </source>
</evidence>
<sequence length="40" mass="4609">MFLSGTKVREMLTAGEELPEEFSRLEVAHIVMRHYQSKAS</sequence>
<dbReference type="InterPro" id="IPR024951">
    <property type="entry name" value="Sulfurylase_cat_dom"/>
</dbReference>
<protein>
    <submittedName>
        <fullName evidence="2">Sulfate adenylyltransferase</fullName>
    </submittedName>
</protein>
<dbReference type="Pfam" id="PF01747">
    <property type="entry name" value="ATP-sulfurylase"/>
    <property type="match status" value="1"/>
</dbReference>
<reference evidence="2" key="1">
    <citation type="submission" date="2015-04" db="EMBL/GenBank/DDBJ databases">
        <authorList>
            <person name="Syromyatnikov M.Y."/>
            <person name="Popov V.N."/>
        </authorList>
    </citation>
    <scope>NUCLEOTIDE SEQUENCE</scope>
    <source>
        <strain evidence="2">MO-1</strain>
    </source>
</reference>
<dbReference type="SUPFAM" id="SSF52374">
    <property type="entry name" value="Nucleotidylyl transferase"/>
    <property type="match status" value="1"/>
</dbReference>
<dbReference type="GO" id="GO:0004781">
    <property type="term" value="F:sulfate adenylyltransferase (ATP) activity"/>
    <property type="evidence" value="ECO:0007669"/>
    <property type="project" value="InterPro"/>
</dbReference>